<feature type="transmembrane region" description="Helical" evidence="4">
    <location>
        <begin position="922"/>
        <end position="949"/>
    </location>
</feature>
<comment type="caution">
    <text evidence="7">The sequence shown here is derived from an EMBL/GenBank/DDBJ whole genome shotgun (WGS) entry which is preliminary data.</text>
</comment>
<dbReference type="InterPro" id="IPR036116">
    <property type="entry name" value="FN3_sf"/>
</dbReference>
<dbReference type="Gene3D" id="2.60.40.10">
    <property type="entry name" value="Immunoglobulins"/>
    <property type="match status" value="1"/>
</dbReference>
<keyword evidence="5" id="KW-0732">Signal</keyword>
<protein>
    <recommendedName>
        <fullName evidence="6">Fibronectin type-III domain-containing protein</fullName>
    </recommendedName>
</protein>
<dbReference type="RefSeq" id="WP_259479405.1">
    <property type="nucleotide sequence ID" value="NZ_BAAAQY010000005.1"/>
</dbReference>
<evidence type="ECO:0000259" key="6">
    <source>
        <dbReference type="PROSITE" id="PS50853"/>
    </source>
</evidence>
<keyword evidence="4" id="KW-0812">Transmembrane</keyword>
<feature type="signal peptide" evidence="5">
    <location>
        <begin position="1"/>
        <end position="26"/>
    </location>
</feature>
<dbReference type="CDD" id="cd00063">
    <property type="entry name" value="FN3"/>
    <property type="match status" value="1"/>
</dbReference>
<dbReference type="InterPro" id="IPR013783">
    <property type="entry name" value="Ig-like_fold"/>
</dbReference>
<feature type="chain" id="PRO_5047004539" description="Fibronectin type-III domain-containing protein" evidence="5">
    <location>
        <begin position="27"/>
        <end position="956"/>
    </location>
</feature>
<feature type="compositionally biased region" description="Low complexity" evidence="3">
    <location>
        <begin position="30"/>
        <end position="58"/>
    </location>
</feature>
<feature type="domain" description="Fibronectin type-III" evidence="6">
    <location>
        <begin position="376"/>
        <end position="474"/>
    </location>
</feature>
<evidence type="ECO:0000256" key="2">
    <source>
        <dbReference type="ARBA" id="ARBA00023326"/>
    </source>
</evidence>
<keyword evidence="2" id="KW-0624">Polysaccharide degradation</keyword>
<dbReference type="Proteomes" id="UP001500929">
    <property type="component" value="Unassembled WGS sequence"/>
</dbReference>
<proteinExistence type="predicted"/>
<dbReference type="InterPro" id="IPR003961">
    <property type="entry name" value="FN3_dom"/>
</dbReference>
<feature type="compositionally biased region" description="Low complexity" evidence="3">
    <location>
        <begin position="74"/>
        <end position="87"/>
    </location>
</feature>
<keyword evidence="2" id="KW-0119">Carbohydrate metabolism</keyword>
<feature type="region of interest" description="Disordered" evidence="3">
    <location>
        <begin position="30"/>
        <end position="127"/>
    </location>
</feature>
<reference evidence="8" key="1">
    <citation type="journal article" date="2019" name="Int. J. Syst. Evol. Microbiol.">
        <title>The Global Catalogue of Microorganisms (GCM) 10K type strain sequencing project: providing services to taxonomists for standard genome sequencing and annotation.</title>
        <authorList>
            <consortium name="The Broad Institute Genomics Platform"/>
            <consortium name="The Broad Institute Genome Sequencing Center for Infectious Disease"/>
            <person name="Wu L."/>
            <person name="Ma J."/>
        </authorList>
    </citation>
    <scope>NUCLEOTIDE SEQUENCE [LARGE SCALE GENOMIC DNA]</scope>
    <source>
        <strain evidence="8">JCM 16117</strain>
    </source>
</reference>
<evidence type="ECO:0000256" key="5">
    <source>
        <dbReference type="SAM" id="SignalP"/>
    </source>
</evidence>
<dbReference type="Pfam" id="PF00041">
    <property type="entry name" value="fn3"/>
    <property type="match status" value="1"/>
</dbReference>
<evidence type="ECO:0000256" key="3">
    <source>
        <dbReference type="SAM" id="MobiDB-lite"/>
    </source>
</evidence>
<feature type="compositionally biased region" description="Acidic residues" evidence="3">
    <location>
        <begin position="59"/>
        <end position="73"/>
    </location>
</feature>
<evidence type="ECO:0000256" key="4">
    <source>
        <dbReference type="SAM" id="Phobius"/>
    </source>
</evidence>
<keyword evidence="1" id="KW-0326">Glycosidase</keyword>
<keyword evidence="4" id="KW-0472">Membrane</keyword>
<dbReference type="SMART" id="SM00060">
    <property type="entry name" value="FN3"/>
    <property type="match status" value="2"/>
</dbReference>
<evidence type="ECO:0000313" key="7">
    <source>
        <dbReference type="EMBL" id="GAA2234380.1"/>
    </source>
</evidence>
<feature type="compositionally biased region" description="Pro residues" evidence="3">
    <location>
        <begin position="88"/>
        <end position="104"/>
    </location>
</feature>
<organism evidence="7 8">
    <name type="scientific">Herbiconiux moechotypicola</name>
    <dbReference type="NCBI Taxonomy" id="637393"/>
    <lineage>
        <taxon>Bacteria</taxon>
        <taxon>Bacillati</taxon>
        <taxon>Actinomycetota</taxon>
        <taxon>Actinomycetes</taxon>
        <taxon>Micrococcales</taxon>
        <taxon>Microbacteriaceae</taxon>
        <taxon>Herbiconiux</taxon>
    </lineage>
</organism>
<dbReference type="SUPFAM" id="SSF49265">
    <property type="entry name" value="Fibronectin type III"/>
    <property type="match status" value="1"/>
</dbReference>
<evidence type="ECO:0000256" key="1">
    <source>
        <dbReference type="ARBA" id="ARBA00023295"/>
    </source>
</evidence>
<evidence type="ECO:0000313" key="8">
    <source>
        <dbReference type="Proteomes" id="UP001500929"/>
    </source>
</evidence>
<sequence>MRGAATVIAAAVLAGALLLPAAPALAAAGEITPEPTATSEPASTPEPSASAEPVSPEGSEPEGSEPEGSEPEPESTAPSEPVSTPDPTATPAPTATPEPIPSASPAPGENPALPAIDPTPLPASTWQATTAPTAGTVLLQSDPAGIDYGVDIAWAPSAEQSSEAVGYRVELFSGRNPDNANTLISRVEVDADTLRYRVEGVAFGSATVVARVTVLDGAAAVGDRLVSTPLTLPPSSTGVLSSVGVDAPTLSGPTADGLTVTWNAADDSASPAPAGYALRVLERRHDQLATSANSYLVGTYDVGTPVTGGDGTLSAELTGLEGSSRYLVAVVPYDVVDGVLRFRGSSATSTPPPSWAADYLAQTLGSRAPLTEFSNRPATPEATSARVVSWSGTATTGRYTGGSPVTGYVVELHAAGTGLVTSQTVTVTDAAEAPATVFRGLQPGARYSVRVAAVNADGVGELSDFSATVTTPTASDPGSRPPAYADRAAVAAAVGDGSLQEAASVTVQKGTALAVDVPWTGAQSGEAWWYGDAVFARTVTTPVSGTTSVEVDTSALAVGTQWLLLVSDDELDGRAAPTGAPPVVVRVEVTAPANSTLQLENAVLRWGLNDESNNGAYFGGCNFLSAGLTPDPGGSALFAPAQYSAKSGTVSIEKPDASGAYVPASWDTKCLDRTGTPLSSGTSTPYGGNQFVMTGGTGEVDRATGSASIRWDGDVTVVYYGGLTFWYLSDPVLTVENGVGTLTATGSGFGTDMDDQTKWQPIAPRTITLATFSGVQVGADGFTVTPDYRGVAVSLPADATPQSRTGADWGSFPQSFVDFQRATGQAAYWYSSGGQADAAKPATPFVVGYDAATFTAPAAETPAATEQAGARVPSAKLPPARVPVVVAPVTAATALASGAATAGASVVIVESASASALGETELVLLLALIAALGLIVVVVGAGGGAVVLLERRNPGR</sequence>
<dbReference type="EMBL" id="BAAAQY010000005">
    <property type="protein sequence ID" value="GAA2234380.1"/>
    <property type="molecule type" value="Genomic_DNA"/>
</dbReference>
<gene>
    <name evidence="7" type="ORF">GCM10009851_19250</name>
</gene>
<keyword evidence="1" id="KW-0378">Hydrolase</keyword>
<keyword evidence="4" id="KW-1133">Transmembrane helix</keyword>
<accession>A0ABP5QJ90</accession>
<dbReference type="PROSITE" id="PS50853">
    <property type="entry name" value="FN3"/>
    <property type="match status" value="1"/>
</dbReference>
<keyword evidence="8" id="KW-1185">Reference proteome</keyword>
<name>A0ABP5QJ90_9MICO</name>